<dbReference type="AlphaFoldDB" id="A0A2K9P2A2"/>
<dbReference type="Pfam" id="PF21983">
    <property type="entry name" value="NikA-like"/>
    <property type="match status" value="1"/>
</dbReference>
<evidence type="ECO:0008006" key="3">
    <source>
        <dbReference type="Google" id="ProtNLM"/>
    </source>
</evidence>
<sequence>MSAKNVDRHNRFRSITVGFRVSPEENEEIKRAVALSGLSKQEYCYRRCMERNVVVQGNPRVFKALRNQMTEILEELKRIERVSELSDEFLATLKLVAETYNGLEEKKEP</sequence>
<reference evidence="1 2" key="1">
    <citation type="submission" date="2017-04" db="EMBL/GenBank/DDBJ databases">
        <title>Monoglobus pectinilyticus 14 draft genome.</title>
        <authorList>
            <person name="Kim C."/>
            <person name="Rosendale D.I."/>
            <person name="Kelly W.J."/>
            <person name="Tannock G.W."/>
            <person name="Patchett M.L."/>
            <person name="Jordens J.Z."/>
        </authorList>
    </citation>
    <scope>NUCLEOTIDE SEQUENCE [LARGE SCALE GENOMIC DNA]</scope>
    <source>
        <strain evidence="1 2">14</strain>
    </source>
</reference>
<keyword evidence="2" id="KW-1185">Reference proteome</keyword>
<gene>
    <name evidence="1" type="ORF">B9O19_00535</name>
</gene>
<accession>A0A2K9P2A2</accession>
<proteinExistence type="predicted"/>
<name>A0A2K9P2A2_9FIRM</name>
<dbReference type="KEGG" id="mpec:B9O19_00535"/>
<evidence type="ECO:0000313" key="2">
    <source>
        <dbReference type="Proteomes" id="UP000235589"/>
    </source>
</evidence>
<dbReference type="GeneID" id="98061955"/>
<dbReference type="OrthoDB" id="3176748at2"/>
<dbReference type="EMBL" id="CP020991">
    <property type="protein sequence ID" value="AUO18718.1"/>
    <property type="molecule type" value="Genomic_DNA"/>
</dbReference>
<protein>
    <recommendedName>
        <fullName evidence="3">Mobilization protein</fullName>
    </recommendedName>
</protein>
<evidence type="ECO:0000313" key="1">
    <source>
        <dbReference type="EMBL" id="AUO18718.1"/>
    </source>
</evidence>
<organism evidence="1 2">
    <name type="scientific">Monoglobus pectinilyticus</name>
    <dbReference type="NCBI Taxonomy" id="1981510"/>
    <lineage>
        <taxon>Bacteria</taxon>
        <taxon>Bacillati</taxon>
        <taxon>Bacillota</taxon>
        <taxon>Clostridia</taxon>
        <taxon>Monoglobales</taxon>
        <taxon>Monoglobaceae</taxon>
        <taxon>Monoglobus</taxon>
    </lineage>
</organism>
<dbReference type="Proteomes" id="UP000235589">
    <property type="component" value="Chromosome"/>
</dbReference>
<dbReference type="InterPro" id="IPR053842">
    <property type="entry name" value="NikA-like"/>
</dbReference>
<dbReference type="RefSeq" id="WP_102364997.1">
    <property type="nucleotide sequence ID" value="NZ_CP020991.1"/>
</dbReference>